<keyword evidence="2" id="KW-1185">Reference proteome</keyword>
<proteinExistence type="predicted"/>
<evidence type="ECO:0000313" key="2">
    <source>
        <dbReference type="Proteomes" id="UP000292702"/>
    </source>
</evidence>
<comment type="caution">
    <text evidence="1">The sequence shown here is derived from an EMBL/GenBank/DDBJ whole genome shotgun (WGS) entry which is preliminary data.</text>
</comment>
<accession>A0A4R0RAU0</accession>
<name>A0A4R0RAU0_9APHY</name>
<dbReference type="AlphaFoldDB" id="A0A4R0RAU0"/>
<protein>
    <submittedName>
        <fullName evidence="1">Uncharacterized protein</fullName>
    </submittedName>
</protein>
<evidence type="ECO:0000313" key="1">
    <source>
        <dbReference type="EMBL" id="TCD64502.1"/>
    </source>
</evidence>
<organism evidence="1 2">
    <name type="scientific">Steccherinum ochraceum</name>
    <dbReference type="NCBI Taxonomy" id="92696"/>
    <lineage>
        <taxon>Eukaryota</taxon>
        <taxon>Fungi</taxon>
        <taxon>Dikarya</taxon>
        <taxon>Basidiomycota</taxon>
        <taxon>Agaricomycotina</taxon>
        <taxon>Agaricomycetes</taxon>
        <taxon>Polyporales</taxon>
        <taxon>Steccherinaceae</taxon>
        <taxon>Steccherinum</taxon>
    </lineage>
</organism>
<gene>
    <name evidence="1" type="ORF">EIP91_004030</name>
</gene>
<reference evidence="1 2" key="1">
    <citation type="submission" date="2018-11" db="EMBL/GenBank/DDBJ databases">
        <title>Genome assembly of Steccherinum ochraceum LE-BIN_3174, the white-rot fungus of the Steccherinaceae family (The Residual Polyporoid clade, Polyporales, Basidiomycota).</title>
        <authorList>
            <person name="Fedorova T.V."/>
            <person name="Glazunova O.A."/>
            <person name="Landesman E.O."/>
            <person name="Moiseenko K.V."/>
            <person name="Psurtseva N.V."/>
            <person name="Savinova O.S."/>
            <person name="Shakhova N.V."/>
            <person name="Tyazhelova T.V."/>
            <person name="Vasina D.V."/>
        </authorList>
    </citation>
    <scope>NUCLEOTIDE SEQUENCE [LARGE SCALE GENOMIC DNA]</scope>
    <source>
        <strain evidence="1 2">LE-BIN_3174</strain>
    </source>
</reference>
<sequence length="303" mass="34826">MVVENAPATIDSDLVQLPCLEDMQICAYAEHLVWLLRNLSMPKVQRVELFCHDIDTVPYERFTHNLRALGKCVLERMTSTVPGSNGQSHREEYKLDAALSWSLPPSSLDDEDMLCKTQSSDLVCTAELLWHTLYLDHVRTLRLDSIEGGSVEGWNSYLTAVYEFTRMEPFLFVDVLDVRWPVEWLASSLLLVDHQEQVIPGVGPAATDTHRYFALWNVKTLVLHDVESVSVVAIPDPLWRLDDVTRRGHRYWNGAEPAKRIDVLCRMLRDWKEIRGQFDEIVLREPEDGAVEELESLRLGQRL</sequence>
<dbReference type="Proteomes" id="UP000292702">
    <property type="component" value="Unassembled WGS sequence"/>
</dbReference>
<dbReference type="EMBL" id="RWJN01000233">
    <property type="protein sequence ID" value="TCD64502.1"/>
    <property type="molecule type" value="Genomic_DNA"/>
</dbReference>